<reference evidence="2 3" key="1">
    <citation type="submission" date="2019-03" db="EMBL/GenBank/DDBJ databases">
        <title>Genomic Encyclopedia of Type Strains, Phase IV (KMG-IV): sequencing the most valuable type-strain genomes for metagenomic binning, comparative biology and taxonomic classification.</title>
        <authorList>
            <person name="Goeker M."/>
        </authorList>
    </citation>
    <scope>NUCLEOTIDE SEQUENCE [LARGE SCALE GENOMIC DNA]</scope>
    <source>
        <strain evidence="2 3">DSM 45707</strain>
    </source>
</reference>
<sequence length="214" mass="24015">MKTKPRKVASRKRPNRKPPSPTSSASLPSPKPTLPFQLSSLNLAKILSGFMTFRSTVRDLSTSIQKVESMMDSAYRMFEVASQIMPQTRQSGRQQNHPFPTRPRFSNPSEPGKPDEDDIPIIRLPMEERQAEPPFPFPNRPHPMNRRGRPGGGGLSFASLLQNMDLNQIMGIVQSPFFQKMIANILQPKETAQTSNTPAPSPSKTANRPRRKRA</sequence>
<feature type="compositionally biased region" description="Polar residues" evidence="1">
    <location>
        <begin position="87"/>
        <end position="109"/>
    </location>
</feature>
<evidence type="ECO:0000256" key="1">
    <source>
        <dbReference type="SAM" id="MobiDB-lite"/>
    </source>
</evidence>
<feature type="region of interest" description="Disordered" evidence="1">
    <location>
        <begin position="189"/>
        <end position="214"/>
    </location>
</feature>
<dbReference type="Proteomes" id="UP000294937">
    <property type="component" value="Unassembled WGS sequence"/>
</dbReference>
<organism evidence="2 3">
    <name type="scientific">Hazenella coriacea</name>
    <dbReference type="NCBI Taxonomy" id="1179467"/>
    <lineage>
        <taxon>Bacteria</taxon>
        <taxon>Bacillati</taxon>
        <taxon>Bacillota</taxon>
        <taxon>Bacilli</taxon>
        <taxon>Bacillales</taxon>
        <taxon>Thermoactinomycetaceae</taxon>
        <taxon>Hazenella</taxon>
    </lineage>
</organism>
<feature type="region of interest" description="Disordered" evidence="1">
    <location>
        <begin position="131"/>
        <end position="153"/>
    </location>
</feature>
<evidence type="ECO:0000313" key="2">
    <source>
        <dbReference type="EMBL" id="TCS93409.1"/>
    </source>
</evidence>
<feature type="compositionally biased region" description="Basic residues" evidence="1">
    <location>
        <begin position="1"/>
        <end position="16"/>
    </location>
</feature>
<dbReference type="AlphaFoldDB" id="A0A4R3L1V5"/>
<accession>A0A4R3L1V5</accession>
<proteinExistence type="predicted"/>
<feature type="compositionally biased region" description="Polar residues" evidence="1">
    <location>
        <begin position="190"/>
        <end position="206"/>
    </location>
</feature>
<dbReference type="OrthoDB" id="2990859at2"/>
<dbReference type="RefSeq" id="WP_131925709.1">
    <property type="nucleotide sequence ID" value="NZ_SMAG01000007.1"/>
</dbReference>
<evidence type="ECO:0000313" key="3">
    <source>
        <dbReference type="Proteomes" id="UP000294937"/>
    </source>
</evidence>
<keyword evidence="3" id="KW-1185">Reference proteome</keyword>
<dbReference type="EMBL" id="SMAG01000007">
    <property type="protein sequence ID" value="TCS93409.1"/>
    <property type="molecule type" value="Genomic_DNA"/>
</dbReference>
<protein>
    <submittedName>
        <fullName evidence="2">Uncharacterized protein</fullName>
    </submittedName>
</protein>
<name>A0A4R3L1V5_9BACL</name>
<feature type="region of interest" description="Disordered" evidence="1">
    <location>
        <begin position="87"/>
        <end position="119"/>
    </location>
</feature>
<gene>
    <name evidence="2" type="ORF">EDD58_10756</name>
</gene>
<comment type="caution">
    <text evidence="2">The sequence shown here is derived from an EMBL/GenBank/DDBJ whole genome shotgun (WGS) entry which is preliminary data.</text>
</comment>
<feature type="region of interest" description="Disordered" evidence="1">
    <location>
        <begin position="1"/>
        <end position="34"/>
    </location>
</feature>